<proteinExistence type="inferred from homology"/>
<dbReference type="InterPro" id="IPR015956">
    <property type="entry name" value="Peniciliin-bd_prot_C_sf"/>
</dbReference>
<evidence type="ECO:0000256" key="3">
    <source>
        <dbReference type="ARBA" id="ARBA00007164"/>
    </source>
</evidence>
<evidence type="ECO:0000256" key="4">
    <source>
        <dbReference type="ARBA" id="ARBA00012448"/>
    </source>
</evidence>
<dbReference type="SUPFAM" id="SSF69189">
    <property type="entry name" value="Penicillin-binding protein associated domain"/>
    <property type="match status" value="1"/>
</dbReference>
<evidence type="ECO:0000256" key="8">
    <source>
        <dbReference type="ARBA" id="ARBA00022801"/>
    </source>
</evidence>
<dbReference type="RefSeq" id="WP_192026802.1">
    <property type="nucleotide sequence ID" value="NZ_JACYTN010000023.1"/>
</dbReference>
<comment type="function">
    <text evidence="1">Removes C-terminal D-alanyl residues from sugar-peptide cell wall precursors.</text>
</comment>
<reference evidence="15 16" key="1">
    <citation type="submission" date="2020-09" db="EMBL/GenBank/DDBJ databases">
        <title>Paenibacillus sp. CAU 1523 isolated from sand of Haeundae Beach.</title>
        <authorList>
            <person name="Kim W."/>
        </authorList>
    </citation>
    <scope>NUCLEOTIDE SEQUENCE [LARGE SCALE GENOMIC DNA]</scope>
    <source>
        <strain evidence="15 16">CAU 1523</strain>
    </source>
</reference>
<dbReference type="SMART" id="SM00936">
    <property type="entry name" value="PBP5_C"/>
    <property type="match status" value="1"/>
</dbReference>
<dbReference type="Proteomes" id="UP000634529">
    <property type="component" value="Unassembled WGS sequence"/>
</dbReference>
<gene>
    <name evidence="15" type="ORF">IFO66_19680</name>
</gene>
<dbReference type="Gene3D" id="2.60.410.10">
    <property type="entry name" value="D-Ala-D-Ala carboxypeptidase, C-terminal domain"/>
    <property type="match status" value="1"/>
</dbReference>
<dbReference type="Pfam" id="PF00768">
    <property type="entry name" value="Peptidase_S11"/>
    <property type="match status" value="1"/>
</dbReference>
<sequence>MKVSNINQTSTKRPRWKRAVALATALHILSYTMLPSVGMVAAEQVAQKEVKASTNSATSSAKSTEAAKNMGASLKTKLDLKVTSAIIVEASTGQVYAEYEADKALPPASMTKMMTEYIVMEKIKAGELSWDTVVTTTEHASLTGGSRIFLAKGDQHTVEELYIAMAIGSANDATVALAEHISQSEKQFVKLMNETAKRLGMEDTHFINSTGLGKKDMPEKYQPASNEETVMSARDVAKLVRAIVIDHPEFSKYTTIQQHKFRERDATPIINLNWMLEANKDVTNFRQFAYEGLDGMKTGFTDQAKYTFAGTAERDGMRLITVVMGSPRKETRFTETKKLLDYGFKHIELKQVIGPKQVVAGTETAPIKSGVETEVPIVTEKEVAFVVDKGAKFDAKNLKQEVKLTPEDQLEAPIKQGQKIGTVTYTYKGTAGEEQQTVNLIASEEVEKGSWWRLFFRGIKNFFVDLFNSIGSLF</sequence>
<keyword evidence="8" id="KW-0378">Hydrolase</keyword>
<evidence type="ECO:0000256" key="5">
    <source>
        <dbReference type="ARBA" id="ARBA00022645"/>
    </source>
</evidence>
<keyword evidence="11" id="KW-0961">Cell wall biogenesis/degradation</keyword>
<evidence type="ECO:0000256" key="7">
    <source>
        <dbReference type="ARBA" id="ARBA00022729"/>
    </source>
</evidence>
<comment type="similarity">
    <text evidence="3 13">Belongs to the peptidase S11 family.</text>
</comment>
<evidence type="ECO:0000256" key="11">
    <source>
        <dbReference type="ARBA" id="ARBA00023316"/>
    </source>
</evidence>
<dbReference type="PANTHER" id="PTHR21581:SF11">
    <property type="entry name" value="D-ALANYL-D-ALANINE CARBOXYPEPTIDASE DACA"/>
    <property type="match status" value="1"/>
</dbReference>
<comment type="catalytic activity">
    <reaction evidence="12">
        <text>Preferential cleavage: (Ac)2-L-Lys-D-Ala-|-D-Ala. Also transpeptidation of peptidyl-alanyl moieties that are N-acyl substituents of D-alanine.</text>
        <dbReference type="EC" id="3.4.16.4"/>
    </reaction>
</comment>
<dbReference type="InterPro" id="IPR001967">
    <property type="entry name" value="Peptidase_S11_N"/>
</dbReference>
<dbReference type="InterPro" id="IPR012338">
    <property type="entry name" value="Beta-lactam/transpept-like"/>
</dbReference>
<dbReference type="PRINTS" id="PR00725">
    <property type="entry name" value="DADACBPTASE1"/>
</dbReference>
<dbReference type="InterPro" id="IPR012907">
    <property type="entry name" value="Peptidase_S11_C"/>
</dbReference>
<keyword evidence="6" id="KW-0645">Protease</keyword>
<comment type="caution">
    <text evidence="15">The sequence shown here is derived from an EMBL/GenBank/DDBJ whole genome shotgun (WGS) entry which is preliminary data.</text>
</comment>
<dbReference type="InterPro" id="IPR037167">
    <property type="entry name" value="Peptidase_S11_C_sf"/>
</dbReference>
<dbReference type="GO" id="GO:0004180">
    <property type="term" value="F:carboxypeptidase activity"/>
    <property type="evidence" value="ECO:0007669"/>
    <property type="project" value="UniProtKB-KW"/>
</dbReference>
<evidence type="ECO:0000256" key="1">
    <source>
        <dbReference type="ARBA" id="ARBA00003217"/>
    </source>
</evidence>
<evidence type="ECO:0000256" key="12">
    <source>
        <dbReference type="ARBA" id="ARBA00034000"/>
    </source>
</evidence>
<organism evidence="15 16">
    <name type="scientific">Paenibacillus arenosi</name>
    <dbReference type="NCBI Taxonomy" id="2774142"/>
    <lineage>
        <taxon>Bacteria</taxon>
        <taxon>Bacillati</taxon>
        <taxon>Bacillota</taxon>
        <taxon>Bacilli</taxon>
        <taxon>Bacillales</taxon>
        <taxon>Paenibacillaceae</taxon>
        <taxon>Paenibacillus</taxon>
    </lineage>
</organism>
<evidence type="ECO:0000256" key="13">
    <source>
        <dbReference type="RuleBase" id="RU004016"/>
    </source>
</evidence>
<keyword evidence="5 15" id="KW-0121">Carboxypeptidase</keyword>
<evidence type="ECO:0000256" key="6">
    <source>
        <dbReference type="ARBA" id="ARBA00022670"/>
    </source>
</evidence>
<keyword evidence="7" id="KW-0732">Signal</keyword>
<evidence type="ECO:0000256" key="2">
    <source>
        <dbReference type="ARBA" id="ARBA00004752"/>
    </source>
</evidence>
<evidence type="ECO:0000313" key="15">
    <source>
        <dbReference type="EMBL" id="MBD8500511.1"/>
    </source>
</evidence>
<dbReference type="PANTHER" id="PTHR21581">
    <property type="entry name" value="D-ALANYL-D-ALANINE CARBOXYPEPTIDASE"/>
    <property type="match status" value="1"/>
</dbReference>
<keyword evidence="10" id="KW-0573">Peptidoglycan synthesis</keyword>
<evidence type="ECO:0000313" key="16">
    <source>
        <dbReference type="Proteomes" id="UP000634529"/>
    </source>
</evidence>
<comment type="pathway">
    <text evidence="2">Cell wall biogenesis; peptidoglycan biosynthesis.</text>
</comment>
<dbReference type="Pfam" id="PF07943">
    <property type="entry name" value="PBP5_C"/>
    <property type="match status" value="1"/>
</dbReference>
<evidence type="ECO:0000256" key="9">
    <source>
        <dbReference type="ARBA" id="ARBA00022960"/>
    </source>
</evidence>
<dbReference type="SUPFAM" id="SSF56601">
    <property type="entry name" value="beta-lactamase/transpeptidase-like"/>
    <property type="match status" value="1"/>
</dbReference>
<name>A0ABR9B5Q0_9BACL</name>
<evidence type="ECO:0000256" key="10">
    <source>
        <dbReference type="ARBA" id="ARBA00022984"/>
    </source>
</evidence>
<evidence type="ECO:0000259" key="14">
    <source>
        <dbReference type="SMART" id="SM00936"/>
    </source>
</evidence>
<accession>A0ABR9B5Q0</accession>
<keyword evidence="16" id="KW-1185">Reference proteome</keyword>
<dbReference type="InterPro" id="IPR018044">
    <property type="entry name" value="Peptidase_S11"/>
</dbReference>
<dbReference type="EMBL" id="JACYTN010000023">
    <property type="protein sequence ID" value="MBD8500511.1"/>
    <property type="molecule type" value="Genomic_DNA"/>
</dbReference>
<dbReference type="EC" id="3.4.16.4" evidence="4"/>
<keyword evidence="9" id="KW-0133">Cell shape</keyword>
<feature type="domain" description="Peptidase S11 D-Ala-D-Ala carboxypeptidase A C-terminal" evidence="14">
    <location>
        <begin position="347"/>
        <end position="448"/>
    </location>
</feature>
<protein>
    <recommendedName>
        <fullName evidence="4">serine-type D-Ala-D-Ala carboxypeptidase</fullName>
        <ecNumber evidence="4">3.4.16.4</ecNumber>
    </recommendedName>
</protein>
<dbReference type="Gene3D" id="3.40.710.10">
    <property type="entry name" value="DD-peptidase/beta-lactamase superfamily"/>
    <property type="match status" value="1"/>
</dbReference>